<gene>
    <name evidence="1" type="ORF">VP01_5238g2</name>
</gene>
<protein>
    <submittedName>
        <fullName evidence="1">Uncharacterized protein</fullName>
    </submittedName>
</protein>
<organism evidence="1 2">
    <name type="scientific">Puccinia sorghi</name>
    <dbReference type="NCBI Taxonomy" id="27349"/>
    <lineage>
        <taxon>Eukaryota</taxon>
        <taxon>Fungi</taxon>
        <taxon>Dikarya</taxon>
        <taxon>Basidiomycota</taxon>
        <taxon>Pucciniomycotina</taxon>
        <taxon>Pucciniomycetes</taxon>
        <taxon>Pucciniales</taxon>
        <taxon>Pucciniaceae</taxon>
        <taxon>Puccinia</taxon>
    </lineage>
</organism>
<dbReference type="Proteomes" id="UP000037035">
    <property type="component" value="Unassembled WGS sequence"/>
</dbReference>
<feature type="non-terminal residue" evidence="1">
    <location>
        <position position="64"/>
    </location>
</feature>
<comment type="caution">
    <text evidence="1">The sequence shown here is derived from an EMBL/GenBank/DDBJ whole genome shotgun (WGS) entry which is preliminary data.</text>
</comment>
<proteinExistence type="predicted"/>
<evidence type="ECO:0000313" key="2">
    <source>
        <dbReference type="Proteomes" id="UP000037035"/>
    </source>
</evidence>
<keyword evidence="2" id="KW-1185">Reference proteome</keyword>
<accession>A0A0L6UMJ1</accession>
<dbReference type="OrthoDB" id="10587899at2759"/>
<name>A0A0L6UMJ1_9BASI</name>
<evidence type="ECO:0000313" key="1">
    <source>
        <dbReference type="EMBL" id="KNZ49060.1"/>
    </source>
</evidence>
<dbReference type="VEuPathDB" id="FungiDB:VP01_5238g2"/>
<sequence length="64" mass="6980">MGGSAFVSTRSHGSSSHKLVALYKQEAAIILLRAHLRGPELLLATEQQVDKLLNSITKKSNHLN</sequence>
<dbReference type="AlphaFoldDB" id="A0A0L6UMJ1"/>
<reference evidence="1 2" key="1">
    <citation type="submission" date="2015-08" db="EMBL/GenBank/DDBJ databases">
        <title>Next Generation Sequencing and Analysis of the Genome of Puccinia sorghi L Schw, the Causal Agent of Maize Common Rust.</title>
        <authorList>
            <person name="Rochi L."/>
            <person name="Burguener G."/>
            <person name="Darino M."/>
            <person name="Turjanski A."/>
            <person name="Kreff E."/>
            <person name="Dieguez M.J."/>
            <person name="Sacco F."/>
        </authorList>
    </citation>
    <scope>NUCLEOTIDE SEQUENCE [LARGE SCALE GENOMIC DNA]</scope>
    <source>
        <strain evidence="1 2">RO10H11247</strain>
    </source>
</reference>
<dbReference type="EMBL" id="LAVV01010429">
    <property type="protein sequence ID" value="KNZ49060.1"/>
    <property type="molecule type" value="Genomic_DNA"/>
</dbReference>